<evidence type="ECO:0000313" key="1">
    <source>
        <dbReference type="EMBL" id="SAK90108.1"/>
    </source>
</evidence>
<sequence>MDNAAEHTLIRDLSRDVLTQIAPQELPLFKTVSAAWFADPDAAKKASKNRDAALGFGPDGFSILFTPLILQVVSEIMPILGGIALKATETAVGEEVSILVRKMFRRSEADASADPAPVLTREQLGDVHQHVIAAGKRLRLESAQAQRLADAVVAQLVLQKD</sequence>
<dbReference type="OrthoDB" id="9131253at2"/>
<proteinExistence type="predicted"/>
<reference evidence="1" key="1">
    <citation type="submission" date="2016-01" db="EMBL/GenBank/DDBJ databases">
        <authorList>
            <person name="Peeters C."/>
        </authorList>
    </citation>
    <scope>NUCLEOTIDE SEQUENCE [LARGE SCALE GENOMIC DNA]</scope>
    <source>
        <strain evidence="1">LMG 29323</strain>
    </source>
</reference>
<dbReference type="STRING" id="1777141.AWB80_06381"/>
<gene>
    <name evidence="1" type="ORF">AWB80_06381</name>
</gene>
<protein>
    <submittedName>
        <fullName evidence="1">Uncharacterized protein</fullName>
    </submittedName>
</protein>
<dbReference type="AlphaFoldDB" id="A0A158D6A4"/>
<dbReference type="Proteomes" id="UP000054911">
    <property type="component" value="Unassembled WGS sequence"/>
</dbReference>
<accession>A0A158D6A4</accession>
<dbReference type="RefSeq" id="WP_061178697.1">
    <property type="nucleotide sequence ID" value="NZ_FCOE02000032.1"/>
</dbReference>
<name>A0A158D6A4_9BURK</name>
<dbReference type="EMBL" id="FCOE02000032">
    <property type="protein sequence ID" value="SAK90108.1"/>
    <property type="molecule type" value="Genomic_DNA"/>
</dbReference>
<evidence type="ECO:0000313" key="2">
    <source>
        <dbReference type="Proteomes" id="UP000054911"/>
    </source>
</evidence>
<comment type="caution">
    <text evidence="1">The sequence shown here is derived from an EMBL/GenBank/DDBJ whole genome shotgun (WGS) entry which is preliminary data.</text>
</comment>
<organism evidence="1 2">
    <name type="scientific">Caballeronia pedi</name>
    <dbReference type="NCBI Taxonomy" id="1777141"/>
    <lineage>
        <taxon>Bacteria</taxon>
        <taxon>Pseudomonadati</taxon>
        <taxon>Pseudomonadota</taxon>
        <taxon>Betaproteobacteria</taxon>
        <taxon>Burkholderiales</taxon>
        <taxon>Burkholderiaceae</taxon>
        <taxon>Caballeronia</taxon>
    </lineage>
</organism>
<keyword evidence="2" id="KW-1185">Reference proteome</keyword>